<evidence type="ECO:0000313" key="2">
    <source>
        <dbReference type="Proteomes" id="UP001230908"/>
    </source>
</evidence>
<sequence length="357" mass="38548">MAGLEQLMLVPESDAVACVGASARVLTDRGVTYAVGPSGSVVVLAAHDDPTRSGVWNAERWRLLGPVPDVVEAILNQGAETSRHLFVRLGQDCLYLGTTARCRTEYADGRLTVAELSISPALSYEVLDRVRPPAPVRGLPGVEWLDQLPGDRVAALRTFLTGWFPALRTVAGLPVGARTRVPAALAAFYWLAHHHPALLGSQNRILPAHELHVDQHDGRLVFGAENQGVFQWTLDQGPDDPVVWMVDGHDGPVAMAEPLSGFLVQFSLFETAIGATYRAAAWEVPEPVVSRLTSSLAPVPLLPWRCFGLTSFHVAPGLIACVTDTGNGLYEVTVGAWHRALLRPLAELGDGWQRFDG</sequence>
<proteinExistence type="predicted"/>
<organism evidence="1 2">
    <name type="scientific">Phytohabitans maris</name>
    <dbReference type="NCBI Taxonomy" id="3071409"/>
    <lineage>
        <taxon>Bacteria</taxon>
        <taxon>Bacillati</taxon>
        <taxon>Actinomycetota</taxon>
        <taxon>Actinomycetes</taxon>
        <taxon>Micromonosporales</taxon>
        <taxon>Micromonosporaceae</taxon>
    </lineage>
</organism>
<name>A0ABU0ZSJ8_9ACTN</name>
<reference evidence="1 2" key="1">
    <citation type="submission" date="2023-08" db="EMBL/GenBank/DDBJ databases">
        <title>Phytohabitans sansha sp. nov., isolated from marine sediment.</title>
        <authorList>
            <person name="Zhao Y."/>
            <person name="Yi K."/>
        </authorList>
    </citation>
    <scope>NUCLEOTIDE SEQUENCE [LARGE SCALE GENOMIC DNA]</scope>
    <source>
        <strain evidence="1 2">ZYX-F-186</strain>
    </source>
</reference>
<dbReference type="EMBL" id="JAVHUY010000049">
    <property type="protein sequence ID" value="MDQ7910003.1"/>
    <property type="molecule type" value="Genomic_DNA"/>
</dbReference>
<dbReference type="Proteomes" id="UP001230908">
    <property type="component" value="Unassembled WGS sequence"/>
</dbReference>
<comment type="caution">
    <text evidence="1">The sequence shown here is derived from an EMBL/GenBank/DDBJ whole genome shotgun (WGS) entry which is preliminary data.</text>
</comment>
<gene>
    <name evidence="1" type="ORF">RB614_36450</name>
</gene>
<keyword evidence="2" id="KW-1185">Reference proteome</keyword>
<evidence type="ECO:0000313" key="1">
    <source>
        <dbReference type="EMBL" id="MDQ7910003.1"/>
    </source>
</evidence>
<protein>
    <submittedName>
        <fullName evidence="1">Uncharacterized protein</fullName>
    </submittedName>
</protein>
<dbReference type="RefSeq" id="WP_308717257.1">
    <property type="nucleotide sequence ID" value="NZ_JAVHUY010000049.1"/>
</dbReference>
<accession>A0ABU0ZSJ8</accession>